<proteinExistence type="predicted"/>
<reference evidence="2 3" key="1">
    <citation type="submission" date="2019-04" db="EMBL/GenBank/DDBJ databases">
        <title>Chitiniphilus eburnea sp. nov., a novel chitinolytic bacterium isolated from aquaculture sludge.</title>
        <authorList>
            <person name="Sheng M."/>
        </authorList>
    </citation>
    <scope>NUCLEOTIDE SEQUENCE [LARGE SCALE GENOMIC DNA]</scope>
    <source>
        <strain evidence="2 3">HX-2-15</strain>
    </source>
</reference>
<accession>A0A4U0PY47</accession>
<feature type="region of interest" description="Disordered" evidence="1">
    <location>
        <begin position="40"/>
        <end position="61"/>
    </location>
</feature>
<sequence>MAKQLDDSSTLDLPGVACPQGRRRTRKALRRVEIQWAYRQAQDTPSMTPRAPRRQDDGRRPLIESVSEYAAYLCRIFGK</sequence>
<feature type="region of interest" description="Disordered" evidence="1">
    <location>
        <begin position="1"/>
        <end position="24"/>
    </location>
</feature>
<organism evidence="2 3">
    <name type="scientific">Chitiniphilus eburneus</name>
    <dbReference type="NCBI Taxonomy" id="2571148"/>
    <lineage>
        <taxon>Bacteria</taxon>
        <taxon>Pseudomonadati</taxon>
        <taxon>Pseudomonadota</taxon>
        <taxon>Betaproteobacteria</taxon>
        <taxon>Neisseriales</taxon>
        <taxon>Chitinibacteraceae</taxon>
        <taxon>Chitiniphilus</taxon>
    </lineage>
</organism>
<evidence type="ECO:0000313" key="2">
    <source>
        <dbReference type="EMBL" id="TJZ73180.1"/>
    </source>
</evidence>
<dbReference type="Proteomes" id="UP000310016">
    <property type="component" value="Unassembled WGS sequence"/>
</dbReference>
<gene>
    <name evidence="2" type="ORF">FAZ21_11215</name>
</gene>
<keyword evidence="3" id="KW-1185">Reference proteome</keyword>
<protein>
    <submittedName>
        <fullName evidence="2">Uncharacterized protein</fullName>
    </submittedName>
</protein>
<evidence type="ECO:0000256" key="1">
    <source>
        <dbReference type="SAM" id="MobiDB-lite"/>
    </source>
</evidence>
<dbReference type="AlphaFoldDB" id="A0A4U0PY47"/>
<name>A0A4U0PY47_9NEIS</name>
<evidence type="ECO:0000313" key="3">
    <source>
        <dbReference type="Proteomes" id="UP000310016"/>
    </source>
</evidence>
<dbReference type="RefSeq" id="WP_136773538.1">
    <property type="nucleotide sequence ID" value="NZ_CP156074.1"/>
</dbReference>
<dbReference type="EMBL" id="SUMF01000011">
    <property type="protein sequence ID" value="TJZ73180.1"/>
    <property type="molecule type" value="Genomic_DNA"/>
</dbReference>
<comment type="caution">
    <text evidence="2">The sequence shown here is derived from an EMBL/GenBank/DDBJ whole genome shotgun (WGS) entry which is preliminary data.</text>
</comment>